<reference evidence="2" key="1">
    <citation type="journal article" date="2015" name="Nature">
        <title>Complex archaea that bridge the gap between prokaryotes and eukaryotes.</title>
        <authorList>
            <person name="Spang A."/>
            <person name="Saw J.H."/>
            <person name="Jorgensen S.L."/>
            <person name="Zaremba-Niedzwiedzka K."/>
            <person name="Martijn J."/>
            <person name="Lind A.E."/>
            <person name="van Eijk R."/>
            <person name="Schleper C."/>
            <person name="Guy L."/>
            <person name="Ettema T.J."/>
        </authorList>
    </citation>
    <scope>NUCLEOTIDE SEQUENCE</scope>
</reference>
<dbReference type="InterPro" id="IPR053135">
    <property type="entry name" value="AKR2_Oxidoreductase"/>
</dbReference>
<dbReference type="SUPFAM" id="SSF51430">
    <property type="entry name" value="NAD(P)-linked oxidoreductase"/>
    <property type="match status" value="1"/>
</dbReference>
<dbReference type="PANTHER" id="PTHR43312:SF1">
    <property type="entry name" value="NADP-DEPENDENT OXIDOREDUCTASE DOMAIN-CONTAINING PROTEIN"/>
    <property type="match status" value="1"/>
</dbReference>
<dbReference type="InterPro" id="IPR023210">
    <property type="entry name" value="NADP_OxRdtase_dom"/>
</dbReference>
<protein>
    <recommendedName>
        <fullName evidence="1">NADP-dependent oxidoreductase domain-containing protein</fullName>
    </recommendedName>
</protein>
<dbReference type="InterPro" id="IPR020471">
    <property type="entry name" value="AKR"/>
</dbReference>
<dbReference type="Pfam" id="PF00248">
    <property type="entry name" value="Aldo_ket_red"/>
    <property type="match status" value="1"/>
</dbReference>
<dbReference type="EMBL" id="LAZR01015746">
    <property type="protein sequence ID" value="KKM07547.1"/>
    <property type="molecule type" value="Genomic_DNA"/>
</dbReference>
<dbReference type="GO" id="GO:0016491">
    <property type="term" value="F:oxidoreductase activity"/>
    <property type="evidence" value="ECO:0007669"/>
    <property type="project" value="InterPro"/>
</dbReference>
<evidence type="ECO:0000313" key="2">
    <source>
        <dbReference type="EMBL" id="KKM07547.1"/>
    </source>
</evidence>
<proteinExistence type="predicted"/>
<dbReference type="InterPro" id="IPR036812">
    <property type="entry name" value="NAD(P)_OxRdtase_dom_sf"/>
</dbReference>
<dbReference type="Gene3D" id="3.20.20.100">
    <property type="entry name" value="NADP-dependent oxidoreductase domain"/>
    <property type="match status" value="1"/>
</dbReference>
<gene>
    <name evidence="2" type="ORF">LCGC14_1732830</name>
</gene>
<evidence type="ECO:0000259" key="1">
    <source>
        <dbReference type="Pfam" id="PF00248"/>
    </source>
</evidence>
<dbReference type="PRINTS" id="PR00069">
    <property type="entry name" value="ALDKETRDTASE"/>
</dbReference>
<dbReference type="CDD" id="cd19100">
    <property type="entry name" value="AKR_unchar"/>
    <property type="match status" value="1"/>
</dbReference>
<comment type="caution">
    <text evidence="2">The sequence shown here is derived from an EMBL/GenBank/DDBJ whole genome shotgun (WGS) entry which is preliminary data.</text>
</comment>
<feature type="domain" description="NADP-dependent oxidoreductase" evidence="1">
    <location>
        <begin position="16"/>
        <end position="214"/>
    </location>
</feature>
<dbReference type="PANTHER" id="PTHR43312">
    <property type="entry name" value="D-THREO-ALDOSE 1-DEHYDROGENASE"/>
    <property type="match status" value="1"/>
</dbReference>
<name>A0A0F9HWP7_9ZZZZ</name>
<accession>A0A0F9HWP7</accession>
<dbReference type="AlphaFoldDB" id="A0A0F9HWP7"/>
<organism evidence="2">
    <name type="scientific">marine sediment metagenome</name>
    <dbReference type="NCBI Taxonomy" id="412755"/>
    <lineage>
        <taxon>unclassified sequences</taxon>
        <taxon>metagenomes</taxon>
        <taxon>ecological metagenomes</taxon>
    </lineage>
</organism>
<sequence>MEVRPFGKTGEMFPILSFGGQRIVDEHGCTEEEAVKIVNTAIDRGIRYFDTAWVYSDGQAETRLGKVAKDRRSEMWIATKTWSTNRDEARRQLETSLSRLQTDYVDEWRLHNLYNYDRLDAFTGKEGALEAAIRAREEGLVHHIGISGHTDPQILVEALNRFPFDSALIAVSALDHFILSFAEEFLPIANDRGVATIGMKVLGLGSLKHEVERSLRYAFNLPVSTVIVGMESMDQLEQNLAIAESFIPMTDEERLNFFRDIISLVRPEKIPWKAADWDNPTKWVSRNQKQANA</sequence>